<keyword evidence="2" id="KW-1185">Reference proteome</keyword>
<comment type="caution">
    <text evidence="1">The sequence shown here is derived from an EMBL/GenBank/DDBJ whole genome shotgun (WGS) entry which is preliminary data.</text>
</comment>
<name>A0ACB7YN07_9ERIC</name>
<protein>
    <submittedName>
        <fullName evidence="1">Uncharacterized protein</fullName>
    </submittedName>
</protein>
<accession>A0ACB7YN07</accession>
<dbReference type="EMBL" id="CM037161">
    <property type="protein sequence ID" value="KAH7854214.1"/>
    <property type="molecule type" value="Genomic_DNA"/>
</dbReference>
<sequence length="150" mass="16940">MGDLGREEAGAEIVKARTDNREYRRIVLKNSLEVLLISDPETDKCAASMDVRVGSFNDPDGLEGLAHFLEHMLFYASEKYPDEESYSKYISEHGGCTNAFTSDENTNYHFDVNTENFEEALDRVAVKVKPPSRDITHEPHAVEPLLEFIA</sequence>
<gene>
    <name evidence="1" type="ORF">Vadar_011440</name>
</gene>
<evidence type="ECO:0000313" key="2">
    <source>
        <dbReference type="Proteomes" id="UP000828048"/>
    </source>
</evidence>
<reference evidence="1 2" key="1">
    <citation type="journal article" date="2021" name="Hortic Res">
        <title>High-quality reference genome and annotation aids understanding of berry development for evergreen blueberry (Vaccinium darrowii).</title>
        <authorList>
            <person name="Yu J."/>
            <person name="Hulse-Kemp A.M."/>
            <person name="Babiker E."/>
            <person name="Staton M."/>
        </authorList>
    </citation>
    <scope>NUCLEOTIDE SEQUENCE [LARGE SCALE GENOMIC DNA]</scope>
    <source>
        <strain evidence="2">cv. NJ 8807/NJ 8810</strain>
        <tissue evidence="1">Young leaf</tissue>
    </source>
</reference>
<organism evidence="1 2">
    <name type="scientific">Vaccinium darrowii</name>
    <dbReference type="NCBI Taxonomy" id="229202"/>
    <lineage>
        <taxon>Eukaryota</taxon>
        <taxon>Viridiplantae</taxon>
        <taxon>Streptophyta</taxon>
        <taxon>Embryophyta</taxon>
        <taxon>Tracheophyta</taxon>
        <taxon>Spermatophyta</taxon>
        <taxon>Magnoliopsida</taxon>
        <taxon>eudicotyledons</taxon>
        <taxon>Gunneridae</taxon>
        <taxon>Pentapetalae</taxon>
        <taxon>asterids</taxon>
        <taxon>Ericales</taxon>
        <taxon>Ericaceae</taxon>
        <taxon>Vaccinioideae</taxon>
        <taxon>Vaccinieae</taxon>
        <taxon>Vaccinium</taxon>
    </lineage>
</organism>
<proteinExistence type="predicted"/>
<dbReference type="Proteomes" id="UP000828048">
    <property type="component" value="Chromosome 11"/>
</dbReference>
<evidence type="ECO:0000313" key="1">
    <source>
        <dbReference type="EMBL" id="KAH7854214.1"/>
    </source>
</evidence>